<dbReference type="RefSeq" id="WP_220149086.1">
    <property type="nucleotide sequence ID" value="NZ_JAHXZI010000034.1"/>
</dbReference>
<evidence type="ECO:0000313" key="2">
    <source>
        <dbReference type="Proteomes" id="UP001519863"/>
    </source>
</evidence>
<organism evidence="1 2">
    <name type="scientific">Actinoplanes hulinensis</name>
    <dbReference type="NCBI Taxonomy" id="1144547"/>
    <lineage>
        <taxon>Bacteria</taxon>
        <taxon>Bacillati</taxon>
        <taxon>Actinomycetota</taxon>
        <taxon>Actinomycetes</taxon>
        <taxon>Micromonosporales</taxon>
        <taxon>Micromonosporaceae</taxon>
        <taxon>Actinoplanes</taxon>
    </lineage>
</organism>
<protein>
    <submittedName>
        <fullName evidence="1">Uncharacterized protein</fullName>
    </submittedName>
</protein>
<dbReference type="EMBL" id="JAHXZI010000034">
    <property type="protein sequence ID" value="MBW6439962.1"/>
    <property type="molecule type" value="Genomic_DNA"/>
</dbReference>
<reference evidence="1 2" key="1">
    <citation type="journal article" date="2013" name="Antonie Van Leeuwenhoek">
        <title>Actinoplanes hulinensis sp. nov., a novel actinomycete isolated from soybean root (Glycine max (L.) Merr).</title>
        <authorList>
            <person name="Shen Y."/>
            <person name="Liu C."/>
            <person name="Wang X."/>
            <person name="Zhao J."/>
            <person name="Jia F."/>
            <person name="Zhang Y."/>
            <person name="Wang L."/>
            <person name="Yang D."/>
            <person name="Xiang W."/>
        </authorList>
    </citation>
    <scope>NUCLEOTIDE SEQUENCE [LARGE SCALE GENOMIC DNA]</scope>
    <source>
        <strain evidence="1 2">NEAU-M9</strain>
    </source>
</reference>
<dbReference type="Proteomes" id="UP001519863">
    <property type="component" value="Unassembled WGS sequence"/>
</dbReference>
<evidence type="ECO:0000313" key="1">
    <source>
        <dbReference type="EMBL" id="MBW6439962.1"/>
    </source>
</evidence>
<sequence length="68" mass="7229">MTKAFLTFDRSGHSGGVAYIGTLLARMVARDDPENARVLLRNSLAAAIEIGAVELEGEIRGLLTEIAS</sequence>
<comment type="caution">
    <text evidence="1">The sequence shown here is derived from an EMBL/GenBank/DDBJ whole genome shotgun (WGS) entry which is preliminary data.</text>
</comment>
<keyword evidence="2" id="KW-1185">Reference proteome</keyword>
<proteinExistence type="predicted"/>
<gene>
    <name evidence="1" type="ORF">KZ829_40170</name>
</gene>
<name>A0ABS7BGD6_9ACTN</name>
<accession>A0ABS7BGD6</accession>